<dbReference type="CDD" id="cd05325">
    <property type="entry name" value="carb_red_sniffer_like_SDR_c"/>
    <property type="match status" value="1"/>
</dbReference>
<sequence length="235" mass="25088">MTTYVITGASRGLGLEFVTQILNNEEAKVYACCRNPSSAKELNQLKSTFEDRLSIHKLDVNDEESIKAGAEEISTVASNGIDVLINNAGVGSDAPGLTKTSKAVLESMFSTNVSGPMLVAQQFIPLLEKGNQKKIINIGSILGSIALNISMLPQMGYAVTKTALNMLTTCFAKELSDKGFVVISIHPGWVQTDLGGEDAPVTPKQSISGMMKVINGLTATDNGKFLTFEGETLPW</sequence>
<dbReference type="Pfam" id="PF00106">
    <property type="entry name" value="adh_short"/>
    <property type="match status" value="1"/>
</dbReference>
<evidence type="ECO:0000313" key="6">
    <source>
        <dbReference type="Proteomes" id="UP001479436"/>
    </source>
</evidence>
<evidence type="ECO:0000256" key="1">
    <source>
        <dbReference type="ARBA" id="ARBA00006484"/>
    </source>
</evidence>
<dbReference type="InterPro" id="IPR051468">
    <property type="entry name" value="Fungal_SecMetab_SDRs"/>
</dbReference>
<dbReference type="EMBL" id="JASJQH010000048">
    <property type="protein sequence ID" value="KAK9767872.1"/>
    <property type="molecule type" value="Genomic_DNA"/>
</dbReference>
<keyword evidence="3" id="KW-0560">Oxidoreductase</keyword>
<dbReference type="InterPro" id="IPR036291">
    <property type="entry name" value="NAD(P)-bd_dom_sf"/>
</dbReference>
<evidence type="ECO:0000256" key="2">
    <source>
        <dbReference type="ARBA" id="ARBA00022857"/>
    </source>
</evidence>
<reference evidence="5 6" key="1">
    <citation type="submission" date="2023-04" db="EMBL/GenBank/DDBJ databases">
        <title>Genome of Basidiobolus ranarum AG-B5.</title>
        <authorList>
            <person name="Stajich J.E."/>
            <person name="Carter-House D."/>
            <person name="Gryganskyi A."/>
        </authorList>
    </citation>
    <scope>NUCLEOTIDE SEQUENCE [LARGE SCALE GENOMIC DNA]</scope>
    <source>
        <strain evidence="5 6">AG-B5</strain>
    </source>
</reference>
<evidence type="ECO:0000313" key="5">
    <source>
        <dbReference type="EMBL" id="KAK9767872.1"/>
    </source>
</evidence>
<comment type="caution">
    <text evidence="5">The sequence shown here is derived from an EMBL/GenBank/DDBJ whole genome shotgun (WGS) entry which is preliminary data.</text>
</comment>
<accession>A0ABR2X2H8</accession>
<gene>
    <name evidence="5" type="ORF">K7432_001935</name>
</gene>
<dbReference type="InterPro" id="IPR002347">
    <property type="entry name" value="SDR_fam"/>
</dbReference>
<organism evidence="5 6">
    <name type="scientific">Basidiobolus ranarum</name>
    <dbReference type="NCBI Taxonomy" id="34480"/>
    <lineage>
        <taxon>Eukaryota</taxon>
        <taxon>Fungi</taxon>
        <taxon>Fungi incertae sedis</taxon>
        <taxon>Zoopagomycota</taxon>
        <taxon>Entomophthoromycotina</taxon>
        <taxon>Basidiobolomycetes</taxon>
        <taxon>Basidiobolales</taxon>
        <taxon>Basidiobolaceae</taxon>
        <taxon>Basidiobolus</taxon>
    </lineage>
</organism>
<proteinExistence type="inferred from homology"/>
<keyword evidence="2" id="KW-0521">NADP</keyword>
<dbReference type="SUPFAM" id="SSF51735">
    <property type="entry name" value="NAD(P)-binding Rossmann-fold domains"/>
    <property type="match status" value="1"/>
</dbReference>
<dbReference type="PROSITE" id="PS00061">
    <property type="entry name" value="ADH_SHORT"/>
    <property type="match status" value="1"/>
</dbReference>
<dbReference type="InterPro" id="IPR020904">
    <property type="entry name" value="Sc_DH/Rdtase_CS"/>
</dbReference>
<dbReference type="PRINTS" id="PR00081">
    <property type="entry name" value="GDHRDH"/>
</dbReference>
<dbReference type="Proteomes" id="UP001479436">
    <property type="component" value="Unassembled WGS sequence"/>
</dbReference>
<keyword evidence="6" id="KW-1185">Reference proteome</keyword>
<comment type="similarity">
    <text evidence="1 4">Belongs to the short-chain dehydrogenases/reductases (SDR) family.</text>
</comment>
<evidence type="ECO:0000256" key="3">
    <source>
        <dbReference type="ARBA" id="ARBA00023002"/>
    </source>
</evidence>
<dbReference type="PRINTS" id="PR00080">
    <property type="entry name" value="SDRFAMILY"/>
</dbReference>
<dbReference type="Gene3D" id="3.40.50.720">
    <property type="entry name" value="NAD(P)-binding Rossmann-like Domain"/>
    <property type="match status" value="1"/>
</dbReference>
<dbReference type="PANTHER" id="PTHR43544">
    <property type="entry name" value="SHORT-CHAIN DEHYDROGENASE/REDUCTASE"/>
    <property type="match status" value="1"/>
</dbReference>
<dbReference type="PANTHER" id="PTHR43544:SF7">
    <property type="entry name" value="NADB-LER2"/>
    <property type="match status" value="1"/>
</dbReference>
<protein>
    <submittedName>
        <fullName evidence="5">Uncharacterized protein</fullName>
    </submittedName>
</protein>
<evidence type="ECO:0000256" key="4">
    <source>
        <dbReference type="RuleBase" id="RU000363"/>
    </source>
</evidence>
<name>A0ABR2X2H8_9FUNG</name>